<evidence type="ECO:0000313" key="2">
    <source>
        <dbReference type="Proteomes" id="UP001501705"/>
    </source>
</evidence>
<accession>A0ABN2CEG2</accession>
<name>A0ABN2CEG2_9ACTN</name>
<gene>
    <name evidence="1" type="ORF">GCM10009804_11350</name>
</gene>
<organism evidence="1 2">
    <name type="scientific">Kribbella hippodromi</name>
    <dbReference type="NCBI Taxonomy" id="434347"/>
    <lineage>
        <taxon>Bacteria</taxon>
        <taxon>Bacillati</taxon>
        <taxon>Actinomycetota</taxon>
        <taxon>Actinomycetes</taxon>
        <taxon>Propionibacteriales</taxon>
        <taxon>Kribbellaceae</taxon>
        <taxon>Kribbella</taxon>
    </lineage>
</organism>
<reference evidence="1 2" key="1">
    <citation type="journal article" date="2019" name="Int. J. Syst. Evol. Microbiol.">
        <title>The Global Catalogue of Microorganisms (GCM) 10K type strain sequencing project: providing services to taxonomists for standard genome sequencing and annotation.</title>
        <authorList>
            <consortium name="The Broad Institute Genomics Platform"/>
            <consortium name="The Broad Institute Genome Sequencing Center for Infectious Disease"/>
            <person name="Wu L."/>
            <person name="Ma J."/>
        </authorList>
    </citation>
    <scope>NUCLEOTIDE SEQUENCE [LARGE SCALE GENOMIC DNA]</scope>
    <source>
        <strain evidence="1 2">JCM 15572</strain>
    </source>
</reference>
<evidence type="ECO:0000313" key="1">
    <source>
        <dbReference type="EMBL" id="GAA1556245.1"/>
    </source>
</evidence>
<comment type="caution">
    <text evidence="1">The sequence shown here is derived from an EMBL/GenBank/DDBJ whole genome shotgun (WGS) entry which is preliminary data.</text>
</comment>
<protein>
    <submittedName>
        <fullName evidence="1">Uncharacterized protein</fullName>
    </submittedName>
</protein>
<proteinExistence type="predicted"/>
<dbReference type="Proteomes" id="UP001501705">
    <property type="component" value="Unassembled WGS sequence"/>
</dbReference>
<dbReference type="EMBL" id="BAAAPH010000003">
    <property type="protein sequence ID" value="GAA1556245.1"/>
    <property type="molecule type" value="Genomic_DNA"/>
</dbReference>
<sequence length="100" mass="10841">MESDALITALPPRVRIALNHHARRRTHHVHVTALTNALTTVHVIVLGSRVIGHPCASTVFRDTWRSPPGRAVAELRSAFHGFGSRAHRSPAFDGSSLGPV</sequence>
<keyword evidence="2" id="KW-1185">Reference proteome</keyword>